<evidence type="ECO:0000256" key="1">
    <source>
        <dbReference type="ARBA" id="ARBA00022490"/>
    </source>
</evidence>
<keyword evidence="4 6" id="KW-0808">Transferase</keyword>
<reference evidence="10" key="1">
    <citation type="journal article" date="2019" name="Int. J. Syst. Evol. Microbiol.">
        <title>The Global Catalogue of Microorganisms (GCM) 10K type strain sequencing project: providing services to taxonomists for standard genome sequencing and annotation.</title>
        <authorList>
            <consortium name="The Broad Institute Genomics Platform"/>
            <consortium name="The Broad Institute Genome Sequencing Center for Infectious Disease"/>
            <person name="Wu L."/>
            <person name="Ma J."/>
        </authorList>
    </citation>
    <scope>NUCLEOTIDE SEQUENCE [LARGE SCALE GENOMIC DNA]</scope>
    <source>
        <strain evidence="10">KCTC 42730</strain>
    </source>
</reference>
<dbReference type="InterPro" id="IPR046977">
    <property type="entry name" value="RsmC/RlmG"/>
</dbReference>
<dbReference type="PROSITE" id="PS00092">
    <property type="entry name" value="N6_MTASE"/>
    <property type="match status" value="1"/>
</dbReference>
<dbReference type="Pfam" id="PF05175">
    <property type="entry name" value="MTS"/>
    <property type="match status" value="1"/>
</dbReference>
<sequence length="388" mass="42362">MLTDAILGGVNYTLHRFPLDQKNRSLQAWDAADEYLLEHIANEYASAEHILVLNDAFGALACALPAKQLTCVSDSYISQLATQHNLACNQLEDKTVTLLDSLAAFPTDVSLVVIKQPKNNGFLAAQLEQLSSQLAPGTPVIIAAKAKDIHSSTLKLIAKALHEPITSLAQKKARLVFATTKPLPHARSVRDHAVSWPLEKTTFSITNHANVFSRDSLDIGARFFINYLPQGKKPLKVIDLGCGNGVIGLSVLAAMPNAKVTFVDESAMAVASAHDNVTTNLAERIADCEFKQNDCLQGFASHSADLVLCNPPFHQAQAITDHIAWQMFVEAKRTLKVGGELRIVGNRHLGYEEKLKRLFNNCRLIGSNNKFVVLSAKKEANPGVSYDF</sequence>
<dbReference type="EMBL" id="JBHRSD010000022">
    <property type="protein sequence ID" value="MFC3033434.1"/>
    <property type="molecule type" value="Genomic_DNA"/>
</dbReference>
<evidence type="ECO:0000313" key="9">
    <source>
        <dbReference type="EMBL" id="MFC3033434.1"/>
    </source>
</evidence>
<feature type="domain" description="RlmG N-terminal" evidence="8">
    <location>
        <begin position="10"/>
        <end position="181"/>
    </location>
</feature>
<evidence type="ECO:0000256" key="4">
    <source>
        <dbReference type="ARBA" id="ARBA00022679"/>
    </source>
</evidence>
<dbReference type="InterPro" id="IPR058679">
    <property type="entry name" value="RlmG_N"/>
</dbReference>
<keyword evidence="5 6" id="KW-0949">S-adenosyl-L-methionine</keyword>
<dbReference type="Gene3D" id="3.40.50.150">
    <property type="entry name" value="Vaccinia Virus protein VP39"/>
    <property type="match status" value="2"/>
</dbReference>
<protein>
    <recommendedName>
        <fullName evidence="6">Ribosomal RNA large subunit methyltransferase G</fullName>
        <ecNumber evidence="6">2.1.1.174</ecNumber>
    </recommendedName>
    <alternativeName>
        <fullName evidence="6">23S rRNA m2G1835 methyltransferase</fullName>
    </alternativeName>
    <alternativeName>
        <fullName evidence="6">rRNA (guanine-N(2)-)-methyltransferase RlmG</fullName>
    </alternativeName>
</protein>
<comment type="caution">
    <text evidence="9">The sequence shown here is derived from an EMBL/GenBank/DDBJ whole genome shotgun (WGS) entry which is preliminary data.</text>
</comment>
<dbReference type="InterPro" id="IPR029063">
    <property type="entry name" value="SAM-dependent_MTases_sf"/>
</dbReference>
<proteinExistence type="inferred from homology"/>
<keyword evidence="1 6" id="KW-0963">Cytoplasm</keyword>
<comment type="similarity">
    <text evidence="6">Belongs to the methyltransferase superfamily. RlmG family.</text>
</comment>
<dbReference type="HAMAP" id="MF_01859">
    <property type="entry name" value="23SrRNA_methyltr_G"/>
    <property type="match status" value="1"/>
</dbReference>
<dbReference type="GO" id="GO:0008168">
    <property type="term" value="F:methyltransferase activity"/>
    <property type="evidence" value="ECO:0007669"/>
    <property type="project" value="UniProtKB-KW"/>
</dbReference>
<keyword evidence="2 6" id="KW-0698">rRNA processing</keyword>
<evidence type="ECO:0000256" key="5">
    <source>
        <dbReference type="ARBA" id="ARBA00022691"/>
    </source>
</evidence>
<dbReference type="PANTHER" id="PTHR47816:SF5">
    <property type="entry name" value="RIBOSOMAL RNA LARGE SUBUNIT METHYLTRANSFERASE G"/>
    <property type="match status" value="1"/>
</dbReference>
<dbReference type="SUPFAM" id="SSF53335">
    <property type="entry name" value="S-adenosyl-L-methionine-dependent methyltransferases"/>
    <property type="match status" value="1"/>
</dbReference>
<dbReference type="PIRSF" id="PIRSF037565">
    <property type="entry name" value="RRNA_m2G_Mtase_RsmD_prd"/>
    <property type="match status" value="1"/>
</dbReference>
<dbReference type="Proteomes" id="UP001595453">
    <property type="component" value="Unassembled WGS sequence"/>
</dbReference>
<evidence type="ECO:0000256" key="3">
    <source>
        <dbReference type="ARBA" id="ARBA00022603"/>
    </source>
</evidence>
<name>A0ABV7CL92_9GAMM</name>
<evidence type="ECO:0000259" key="7">
    <source>
        <dbReference type="Pfam" id="PF05175"/>
    </source>
</evidence>
<dbReference type="CDD" id="cd02440">
    <property type="entry name" value="AdoMet_MTases"/>
    <property type="match status" value="1"/>
</dbReference>
<feature type="domain" description="Methyltransferase small" evidence="7">
    <location>
        <begin position="204"/>
        <end position="374"/>
    </location>
</feature>
<comment type="catalytic activity">
    <reaction evidence="6">
        <text>guanosine(1835) in 23S rRNA + S-adenosyl-L-methionine = N(2)-methylguanosine(1835) in 23S rRNA + S-adenosyl-L-homocysteine + H(+)</text>
        <dbReference type="Rhea" id="RHEA:42744"/>
        <dbReference type="Rhea" id="RHEA-COMP:10217"/>
        <dbReference type="Rhea" id="RHEA-COMP:10218"/>
        <dbReference type="ChEBI" id="CHEBI:15378"/>
        <dbReference type="ChEBI" id="CHEBI:57856"/>
        <dbReference type="ChEBI" id="CHEBI:59789"/>
        <dbReference type="ChEBI" id="CHEBI:74269"/>
        <dbReference type="ChEBI" id="CHEBI:74481"/>
        <dbReference type="EC" id="2.1.1.174"/>
    </reaction>
</comment>
<evidence type="ECO:0000256" key="6">
    <source>
        <dbReference type="HAMAP-Rule" id="MF_01859"/>
    </source>
</evidence>
<dbReference type="InterPro" id="IPR017237">
    <property type="entry name" value="RLMG"/>
</dbReference>
<keyword evidence="10" id="KW-1185">Reference proteome</keyword>
<dbReference type="InterPro" id="IPR007848">
    <property type="entry name" value="Small_mtfrase_dom"/>
</dbReference>
<gene>
    <name evidence="6" type="primary">rlmG</name>
    <name evidence="9" type="ORF">ACFOEE_12975</name>
</gene>
<evidence type="ECO:0000259" key="8">
    <source>
        <dbReference type="Pfam" id="PF26049"/>
    </source>
</evidence>
<dbReference type="RefSeq" id="WP_377124912.1">
    <property type="nucleotide sequence ID" value="NZ_JBHRSD010000022.1"/>
</dbReference>
<accession>A0ABV7CL92</accession>
<dbReference type="EC" id="2.1.1.174" evidence="6"/>
<dbReference type="Pfam" id="PF26049">
    <property type="entry name" value="RLMG_N"/>
    <property type="match status" value="1"/>
</dbReference>
<keyword evidence="3 6" id="KW-0489">Methyltransferase</keyword>
<comment type="subcellular location">
    <subcellularLocation>
        <location evidence="6">Cytoplasm</location>
    </subcellularLocation>
</comment>
<dbReference type="GO" id="GO:0032259">
    <property type="term" value="P:methylation"/>
    <property type="evidence" value="ECO:0007669"/>
    <property type="project" value="UniProtKB-KW"/>
</dbReference>
<dbReference type="PANTHER" id="PTHR47816">
    <property type="entry name" value="RIBOSOMAL RNA SMALL SUBUNIT METHYLTRANSFERASE C"/>
    <property type="match status" value="1"/>
</dbReference>
<evidence type="ECO:0000313" key="10">
    <source>
        <dbReference type="Proteomes" id="UP001595453"/>
    </source>
</evidence>
<evidence type="ECO:0000256" key="2">
    <source>
        <dbReference type="ARBA" id="ARBA00022552"/>
    </source>
</evidence>
<dbReference type="InterPro" id="IPR002052">
    <property type="entry name" value="DNA_methylase_N6_adenine_CS"/>
</dbReference>
<organism evidence="9 10">
    <name type="scientific">Pseudoalteromonas fenneropenaei</name>
    <dbReference type="NCBI Taxonomy" id="1737459"/>
    <lineage>
        <taxon>Bacteria</taxon>
        <taxon>Pseudomonadati</taxon>
        <taxon>Pseudomonadota</taxon>
        <taxon>Gammaproteobacteria</taxon>
        <taxon>Alteromonadales</taxon>
        <taxon>Pseudoalteromonadaceae</taxon>
        <taxon>Pseudoalteromonas</taxon>
    </lineage>
</organism>
<comment type="function">
    <text evidence="6">Specifically methylates the guanine in position 1835 (m2G1835) of 23S rRNA.</text>
</comment>